<sequence length="178" mass="20151">MIPFSERRRAWVCRDKTGDKMAFPTTTAPCPCGNGKPYAECCQPLHQGEPAASAGRLMRSRYSAYTLELIDYLVATTLPAQQAQLDRQAMADWSHHSHWLGLTVEREDADTASDRAQVTFTARWADPDGSQHRHLECSDFCRIGERWYFIDPNHPVNVGRNEPCPCGSGRKFKQCCRC</sequence>
<dbReference type="PANTHER" id="PTHR33747">
    <property type="entry name" value="UPF0225 PROTEIN SCO1677"/>
    <property type="match status" value="1"/>
</dbReference>
<dbReference type="Gene3D" id="3.10.450.50">
    <property type="match status" value="1"/>
</dbReference>
<dbReference type="STRING" id="797277.SAMN05216198_2412"/>
<dbReference type="SUPFAM" id="SSF54427">
    <property type="entry name" value="NTF2-like"/>
    <property type="match status" value="1"/>
</dbReference>
<dbReference type="NCBIfam" id="NF001213">
    <property type="entry name" value="PRK00183.1"/>
    <property type="match status" value="1"/>
</dbReference>
<proteinExistence type="predicted"/>
<protein>
    <submittedName>
        <fullName evidence="2">SEC-C motif-containing protein</fullName>
    </submittedName>
</protein>
<dbReference type="Pfam" id="PF17775">
    <property type="entry name" value="YchJ_M-like"/>
    <property type="match status" value="1"/>
</dbReference>
<dbReference type="Proteomes" id="UP000243426">
    <property type="component" value="Chromosome I"/>
</dbReference>
<dbReference type="InterPro" id="IPR048469">
    <property type="entry name" value="YchJ-like_M"/>
</dbReference>
<organism evidence="2 3">
    <name type="scientific">Halopseudomonas litoralis</name>
    <dbReference type="NCBI Taxonomy" id="797277"/>
    <lineage>
        <taxon>Bacteria</taxon>
        <taxon>Pseudomonadati</taxon>
        <taxon>Pseudomonadota</taxon>
        <taxon>Gammaproteobacteria</taxon>
        <taxon>Pseudomonadales</taxon>
        <taxon>Pseudomonadaceae</taxon>
        <taxon>Halopseudomonas</taxon>
    </lineage>
</organism>
<dbReference type="PANTHER" id="PTHR33747:SF1">
    <property type="entry name" value="ADENYLATE CYCLASE-ASSOCIATED CAP C-TERMINAL DOMAIN-CONTAINING PROTEIN"/>
    <property type="match status" value="1"/>
</dbReference>
<name>A0A1H1TVA3_9GAMM</name>
<accession>A0A1H1TVA3</accession>
<dbReference type="InterPro" id="IPR032710">
    <property type="entry name" value="NTF2-like_dom_sf"/>
</dbReference>
<feature type="domain" description="YchJ-like middle NTF2-like" evidence="1">
    <location>
        <begin position="54"/>
        <end position="151"/>
    </location>
</feature>
<dbReference type="Pfam" id="PF02810">
    <property type="entry name" value="SEC-C"/>
    <property type="match status" value="2"/>
</dbReference>
<keyword evidence="3" id="KW-1185">Reference proteome</keyword>
<dbReference type="AlphaFoldDB" id="A0A1H1TVA3"/>
<dbReference type="NCBIfam" id="NF002486">
    <property type="entry name" value="PRK01752.1"/>
    <property type="match status" value="1"/>
</dbReference>
<reference evidence="3" key="1">
    <citation type="submission" date="2016-10" db="EMBL/GenBank/DDBJ databases">
        <authorList>
            <person name="Varghese N."/>
            <person name="Submissions S."/>
        </authorList>
    </citation>
    <scope>NUCLEOTIDE SEQUENCE [LARGE SCALE GENOMIC DNA]</scope>
    <source>
        <strain evidence="3">2SM5</strain>
    </source>
</reference>
<dbReference type="NCBIfam" id="NF002449">
    <property type="entry name" value="PRK01617.1"/>
    <property type="match status" value="1"/>
</dbReference>
<evidence type="ECO:0000313" key="2">
    <source>
        <dbReference type="EMBL" id="SDS64213.1"/>
    </source>
</evidence>
<dbReference type="SUPFAM" id="SSF103642">
    <property type="entry name" value="Sec-C motif"/>
    <property type="match status" value="1"/>
</dbReference>
<evidence type="ECO:0000259" key="1">
    <source>
        <dbReference type="Pfam" id="PF17775"/>
    </source>
</evidence>
<gene>
    <name evidence="2" type="ORF">SAMN05216198_2412</name>
</gene>
<dbReference type="EMBL" id="LT629748">
    <property type="protein sequence ID" value="SDS64213.1"/>
    <property type="molecule type" value="Genomic_DNA"/>
</dbReference>
<evidence type="ECO:0000313" key="3">
    <source>
        <dbReference type="Proteomes" id="UP000243426"/>
    </source>
</evidence>
<dbReference type="InterPro" id="IPR004027">
    <property type="entry name" value="SEC_C_motif"/>
</dbReference>